<dbReference type="RefSeq" id="WP_229639992.1">
    <property type="nucleotide sequence ID" value="NZ_JADWDC010000014.1"/>
</dbReference>
<reference evidence="1" key="1">
    <citation type="journal article" date="2021" name="Antonie Van Leeuwenhoek">
        <title>Draft genome and description of Waterburya agarophytonicola gen. nov. sp. nov. (Pleurocapsales, Cyanobacteria): a seaweed symbiont.</title>
        <authorList>
            <person name="Bonthond G."/>
            <person name="Shalygin S."/>
            <person name="Bayer T."/>
            <person name="Weinberger F."/>
        </authorList>
    </citation>
    <scope>NUCLEOTIDE SEQUENCE</scope>
    <source>
        <strain evidence="1">KI4</strain>
    </source>
</reference>
<comment type="caution">
    <text evidence="1">The sequence shown here is derived from an EMBL/GenBank/DDBJ whole genome shotgun (WGS) entry which is preliminary data.</text>
</comment>
<dbReference type="EMBL" id="JADWDC010000014">
    <property type="protein sequence ID" value="MCC0176955.1"/>
    <property type="molecule type" value="Genomic_DNA"/>
</dbReference>
<accession>A0A964BPD0</accession>
<sequence length="74" mass="8662">MTSNIARPDICLWVVFGQECLFFQDSNEIAYLPEIKHIKACNSQDVKGWRTWLDSYLSEQKPNSRGNKWKISIL</sequence>
<protein>
    <submittedName>
        <fullName evidence="1">Uncharacterized protein</fullName>
    </submittedName>
</protein>
<evidence type="ECO:0000313" key="2">
    <source>
        <dbReference type="Proteomes" id="UP000729733"/>
    </source>
</evidence>
<keyword evidence="2" id="KW-1185">Reference proteome</keyword>
<organism evidence="1 2">
    <name type="scientific">Waterburya agarophytonicola KI4</name>
    <dbReference type="NCBI Taxonomy" id="2874699"/>
    <lineage>
        <taxon>Bacteria</taxon>
        <taxon>Bacillati</taxon>
        <taxon>Cyanobacteriota</taxon>
        <taxon>Cyanophyceae</taxon>
        <taxon>Pleurocapsales</taxon>
        <taxon>Hyellaceae</taxon>
        <taxon>Waterburya</taxon>
        <taxon>Waterburya agarophytonicola</taxon>
    </lineage>
</organism>
<evidence type="ECO:0000313" key="1">
    <source>
        <dbReference type="EMBL" id="MCC0176955.1"/>
    </source>
</evidence>
<proteinExistence type="predicted"/>
<gene>
    <name evidence="1" type="ORF">I4641_08175</name>
</gene>
<dbReference type="Proteomes" id="UP000729733">
    <property type="component" value="Unassembled WGS sequence"/>
</dbReference>
<dbReference type="AlphaFoldDB" id="A0A964BPD0"/>
<name>A0A964BPD0_9CYAN</name>